<keyword evidence="1" id="KW-0472">Membrane</keyword>
<accession>A0AA43GWU9</accession>
<dbReference type="GeneID" id="83685669"/>
<dbReference type="Proteomes" id="UP001159370">
    <property type="component" value="Unassembled WGS sequence"/>
</dbReference>
<dbReference type="EMBL" id="JANQDL010000031">
    <property type="protein sequence ID" value="MDH6062941.1"/>
    <property type="molecule type" value="Genomic_DNA"/>
</dbReference>
<evidence type="ECO:0000313" key="3">
    <source>
        <dbReference type="Proteomes" id="UP001159370"/>
    </source>
</evidence>
<comment type="caution">
    <text evidence="2">The sequence shown here is derived from an EMBL/GenBank/DDBJ whole genome shotgun (WGS) entry which is preliminary data.</text>
</comment>
<organism evidence="2 3">
    <name type="scientific">Umezakia ovalisporum FSS-62</name>
    <dbReference type="NCBI Taxonomy" id="2971776"/>
    <lineage>
        <taxon>Bacteria</taxon>
        <taxon>Bacillati</taxon>
        <taxon>Cyanobacteriota</taxon>
        <taxon>Cyanophyceae</taxon>
        <taxon>Nostocales</taxon>
        <taxon>Nodulariaceae</taxon>
        <taxon>Umezakia</taxon>
    </lineage>
</organism>
<dbReference type="AlphaFoldDB" id="A0AA43GWU9"/>
<feature type="transmembrane region" description="Helical" evidence="1">
    <location>
        <begin position="12"/>
        <end position="35"/>
    </location>
</feature>
<evidence type="ECO:0000256" key="1">
    <source>
        <dbReference type="SAM" id="Phobius"/>
    </source>
</evidence>
<dbReference type="RefSeq" id="WP_280656620.1">
    <property type="nucleotide sequence ID" value="NZ_JANQDL010000031.1"/>
</dbReference>
<name>A0AA43GWU9_9CYAN</name>
<proteinExistence type="predicted"/>
<reference evidence="2 3" key="1">
    <citation type="journal article" date="2023" name="J. Phycol.">
        <title>Chrysosporum ovalisporum is synonymous with the true-branching cyanobacterium Umezakia natans (Nostocales/Aphanizomenonaceae).</title>
        <authorList>
            <person name="McGregor G.B."/>
            <person name="Sendall B.C."/>
            <person name="Niiyama Y."/>
            <person name="Tuji A."/>
            <person name="Willis A."/>
        </authorList>
    </citation>
    <scope>NUCLEOTIDE SEQUENCE [LARGE SCALE GENOMIC DNA]</scope>
    <source>
        <strain evidence="2 3">FSS-62</strain>
    </source>
</reference>
<sequence>MTSTCHWQQVNIFEIVDSLATMISSSLILSVAYVVKQPVVRTTITEGMALSERFKEVVTEAIDEFENQAGQVNTDFNPETGQDFQYVRDGRSVVAQDLVNIMSDFNADVDRMTNGVVDLRLLVPLGLSLFAIAQLVKQGLRLEEISWYILAWFAFDSFVRLNNENELRLGK</sequence>
<gene>
    <name evidence="2" type="ORF">NWP23_03885</name>
</gene>
<evidence type="ECO:0000313" key="2">
    <source>
        <dbReference type="EMBL" id="MDH6062941.1"/>
    </source>
</evidence>
<protein>
    <submittedName>
        <fullName evidence="2">DUF5132 domain-containing protein</fullName>
    </submittedName>
</protein>
<keyword evidence="1" id="KW-1133">Transmembrane helix</keyword>
<keyword evidence="1" id="KW-0812">Transmembrane</keyword>